<feature type="compositionally biased region" description="Pro residues" evidence="1">
    <location>
        <begin position="142"/>
        <end position="153"/>
    </location>
</feature>
<evidence type="ECO:0008006" key="5">
    <source>
        <dbReference type="Google" id="ProtNLM"/>
    </source>
</evidence>
<keyword evidence="2" id="KW-0472">Membrane</keyword>
<organism evidence="3 4">
    <name type="scientific">Rubritalea halochordaticola</name>
    <dbReference type="NCBI Taxonomy" id="714537"/>
    <lineage>
        <taxon>Bacteria</taxon>
        <taxon>Pseudomonadati</taxon>
        <taxon>Verrucomicrobiota</taxon>
        <taxon>Verrucomicrobiia</taxon>
        <taxon>Verrucomicrobiales</taxon>
        <taxon>Rubritaleaceae</taxon>
        <taxon>Rubritalea</taxon>
    </lineage>
</organism>
<proteinExistence type="predicted"/>
<evidence type="ECO:0000313" key="3">
    <source>
        <dbReference type="EMBL" id="GAA5496044.1"/>
    </source>
</evidence>
<evidence type="ECO:0000256" key="2">
    <source>
        <dbReference type="SAM" id="Phobius"/>
    </source>
</evidence>
<name>A0ABP9V296_9BACT</name>
<keyword evidence="2" id="KW-1133">Transmembrane helix</keyword>
<reference evidence="3 4" key="1">
    <citation type="submission" date="2024-02" db="EMBL/GenBank/DDBJ databases">
        <title>Rubritalea halochordaticola NBRC 107102.</title>
        <authorList>
            <person name="Ichikawa N."/>
            <person name="Katano-Makiyama Y."/>
            <person name="Hidaka K."/>
        </authorList>
    </citation>
    <scope>NUCLEOTIDE SEQUENCE [LARGE SCALE GENOMIC DNA]</scope>
    <source>
        <strain evidence="3 4">NBRC 107102</strain>
    </source>
</reference>
<keyword evidence="2" id="KW-0812">Transmembrane</keyword>
<accession>A0ABP9V296</accession>
<gene>
    <name evidence="3" type="ORF">Rhal01_02225</name>
</gene>
<keyword evidence="4" id="KW-1185">Reference proteome</keyword>
<dbReference type="RefSeq" id="WP_346188774.1">
    <property type="nucleotide sequence ID" value="NZ_BAABRL010000006.1"/>
</dbReference>
<comment type="caution">
    <text evidence="3">The sequence shown here is derived from an EMBL/GenBank/DDBJ whole genome shotgun (WGS) entry which is preliminary data.</text>
</comment>
<feature type="transmembrane region" description="Helical" evidence="2">
    <location>
        <begin position="40"/>
        <end position="61"/>
    </location>
</feature>
<evidence type="ECO:0000256" key="1">
    <source>
        <dbReference type="SAM" id="MobiDB-lite"/>
    </source>
</evidence>
<dbReference type="Proteomes" id="UP001424741">
    <property type="component" value="Unassembled WGS sequence"/>
</dbReference>
<dbReference type="EMBL" id="BAABRL010000006">
    <property type="protein sequence ID" value="GAA5496044.1"/>
    <property type="molecule type" value="Genomic_DNA"/>
</dbReference>
<feature type="region of interest" description="Disordered" evidence="1">
    <location>
        <begin position="140"/>
        <end position="159"/>
    </location>
</feature>
<feature type="transmembrane region" description="Helical" evidence="2">
    <location>
        <begin position="6"/>
        <end position="28"/>
    </location>
</feature>
<evidence type="ECO:0000313" key="4">
    <source>
        <dbReference type="Proteomes" id="UP001424741"/>
    </source>
</evidence>
<sequence length="159" mass="17370">MSLHPAILGTLLVVAMFVCSLIGVVVVITGRKDKKTKLAGIGLIAGPWILVTLVGVLLTFISPGIDEWNPSIESDSQTLGTWQGDSYTITLKADHTFTADLNSQHLSGTWSRDDWNLTLIPREGEQLLMRFVEESDELLLLPTPPEEPGPPGPITRKNK</sequence>
<protein>
    <recommendedName>
        <fullName evidence="5">DUF4190 domain-containing protein</fullName>
    </recommendedName>
</protein>